<reference evidence="1" key="1">
    <citation type="submission" date="2014-05" db="EMBL/GenBank/DDBJ databases">
        <authorList>
            <person name="Chronopoulou M."/>
        </authorList>
    </citation>
    <scope>NUCLEOTIDE SEQUENCE</scope>
    <source>
        <tissue evidence="1">Whole organism</tissue>
    </source>
</reference>
<proteinExistence type="predicted"/>
<dbReference type="EMBL" id="HACA01003823">
    <property type="protein sequence ID" value="CDW21184.1"/>
    <property type="molecule type" value="Transcribed_RNA"/>
</dbReference>
<organism evidence="1">
    <name type="scientific">Lepeophtheirus salmonis</name>
    <name type="common">Salmon louse</name>
    <name type="synonym">Caligus salmonis</name>
    <dbReference type="NCBI Taxonomy" id="72036"/>
    <lineage>
        <taxon>Eukaryota</taxon>
        <taxon>Metazoa</taxon>
        <taxon>Ecdysozoa</taxon>
        <taxon>Arthropoda</taxon>
        <taxon>Crustacea</taxon>
        <taxon>Multicrustacea</taxon>
        <taxon>Hexanauplia</taxon>
        <taxon>Copepoda</taxon>
        <taxon>Siphonostomatoida</taxon>
        <taxon>Caligidae</taxon>
        <taxon>Lepeophtheirus</taxon>
    </lineage>
</organism>
<sequence length="55" mass="5915">KLEIFNLWTRGATLAILCTDLGTFLIFKVPSIKFDNAPGAPVEALTGAHNVIVCN</sequence>
<accession>A0A0K2T526</accession>
<name>A0A0K2T526_LEPSM</name>
<evidence type="ECO:0000313" key="1">
    <source>
        <dbReference type="EMBL" id="CDW21184.1"/>
    </source>
</evidence>
<feature type="non-terminal residue" evidence="1">
    <location>
        <position position="1"/>
    </location>
</feature>
<dbReference type="AlphaFoldDB" id="A0A0K2T526"/>
<protein>
    <submittedName>
        <fullName evidence="1">Uncharacterized protein</fullName>
    </submittedName>
</protein>